<proteinExistence type="predicted"/>
<dbReference type="EC" id="2.7.11.1" evidence="1"/>
<dbReference type="EMBL" id="JAPFFF010000009">
    <property type="protein sequence ID" value="KAK8883103.1"/>
    <property type="molecule type" value="Genomic_DNA"/>
</dbReference>
<feature type="compositionally biased region" description="Basic and acidic residues" evidence="2">
    <location>
        <begin position="324"/>
        <end position="349"/>
    </location>
</feature>
<dbReference type="Gene3D" id="1.10.510.10">
    <property type="entry name" value="Transferase(Phosphotransferase) domain 1"/>
    <property type="match status" value="1"/>
</dbReference>
<dbReference type="InterPro" id="IPR011009">
    <property type="entry name" value="Kinase-like_dom_sf"/>
</dbReference>
<name>A0ABR2JWA6_9EUKA</name>
<dbReference type="InterPro" id="IPR050235">
    <property type="entry name" value="CK1_Ser-Thr_kinase"/>
</dbReference>
<dbReference type="Pfam" id="PF00069">
    <property type="entry name" value="Pkinase"/>
    <property type="match status" value="1"/>
</dbReference>
<evidence type="ECO:0000256" key="1">
    <source>
        <dbReference type="ARBA" id="ARBA00012513"/>
    </source>
</evidence>
<evidence type="ECO:0000313" key="5">
    <source>
        <dbReference type="Proteomes" id="UP001470230"/>
    </source>
</evidence>
<comment type="caution">
    <text evidence="4">The sequence shown here is derived from an EMBL/GenBank/DDBJ whole genome shotgun (WGS) entry which is preliminary data.</text>
</comment>
<feature type="compositionally biased region" description="Basic residues" evidence="2">
    <location>
        <begin position="350"/>
        <end position="363"/>
    </location>
</feature>
<dbReference type="InterPro" id="IPR008271">
    <property type="entry name" value="Ser/Thr_kinase_AS"/>
</dbReference>
<dbReference type="SUPFAM" id="SSF56112">
    <property type="entry name" value="Protein kinase-like (PK-like)"/>
    <property type="match status" value="1"/>
</dbReference>
<organism evidence="4 5">
    <name type="scientific">Tritrichomonas musculus</name>
    <dbReference type="NCBI Taxonomy" id="1915356"/>
    <lineage>
        <taxon>Eukaryota</taxon>
        <taxon>Metamonada</taxon>
        <taxon>Parabasalia</taxon>
        <taxon>Tritrichomonadida</taxon>
        <taxon>Tritrichomonadidae</taxon>
        <taxon>Tritrichomonas</taxon>
    </lineage>
</organism>
<dbReference type="PROSITE" id="PS50011">
    <property type="entry name" value="PROTEIN_KINASE_DOM"/>
    <property type="match status" value="1"/>
</dbReference>
<protein>
    <recommendedName>
        <fullName evidence="1">non-specific serine/threonine protein kinase</fullName>
        <ecNumber evidence="1">2.7.11.1</ecNumber>
    </recommendedName>
</protein>
<keyword evidence="5" id="KW-1185">Reference proteome</keyword>
<accession>A0ABR2JWA6</accession>
<dbReference type="PANTHER" id="PTHR11909">
    <property type="entry name" value="CASEIN KINASE-RELATED"/>
    <property type="match status" value="1"/>
</dbReference>
<dbReference type="PROSITE" id="PS00108">
    <property type="entry name" value="PROTEIN_KINASE_ST"/>
    <property type="match status" value="1"/>
</dbReference>
<evidence type="ECO:0000256" key="2">
    <source>
        <dbReference type="SAM" id="MobiDB-lite"/>
    </source>
</evidence>
<dbReference type="InterPro" id="IPR000719">
    <property type="entry name" value="Prot_kinase_dom"/>
</dbReference>
<gene>
    <name evidence="4" type="ORF">M9Y10_045751</name>
</gene>
<dbReference type="Proteomes" id="UP001470230">
    <property type="component" value="Unassembled WGS sequence"/>
</dbReference>
<sequence length="363" mass="42548">MSDQPLEKGLIPIGNVANGYTIINLIGYGRYGATYEVKEKKTGKYFSMKVESFDSKKVTLPDEINVVKELKGNNFPKYHDSGNIEKFQVNYLVTNFLGISVEDIHMYHDHCLSIETVYNLAYKMLLVVKAFHSLGFVHQDIKPGNFLLQEKPEFPLVLIDFNLSRRFIDPETKEIIPCRKQKEFVGTKKYASINALELLSSGRNDDLVAWFYSFLDLACGSLPWEDEEDIDKLISMRQSFKVSDLKYEFPKEIQQIYDYVSKLIYDDKPDYDMIQVLLEEAMKKDLYDPSKFDWADFISKHTNMIEYQSKMAQKRLKYLNDKKEKLNNRKKNNENKRSRNVDLDESSERKHSKKNHKRSCLIQ</sequence>
<feature type="domain" description="Protein kinase" evidence="3">
    <location>
        <begin position="20"/>
        <end position="287"/>
    </location>
</feature>
<feature type="region of interest" description="Disordered" evidence="2">
    <location>
        <begin position="324"/>
        <end position="363"/>
    </location>
</feature>
<reference evidence="4 5" key="1">
    <citation type="submission" date="2024-04" db="EMBL/GenBank/DDBJ databases">
        <title>Tritrichomonas musculus Genome.</title>
        <authorList>
            <person name="Alves-Ferreira E."/>
            <person name="Grigg M."/>
            <person name="Lorenzi H."/>
            <person name="Galac M."/>
        </authorList>
    </citation>
    <scope>NUCLEOTIDE SEQUENCE [LARGE SCALE GENOMIC DNA]</scope>
    <source>
        <strain evidence="4 5">EAF2021</strain>
    </source>
</reference>
<evidence type="ECO:0000259" key="3">
    <source>
        <dbReference type="PROSITE" id="PS50011"/>
    </source>
</evidence>
<evidence type="ECO:0000313" key="4">
    <source>
        <dbReference type="EMBL" id="KAK8883103.1"/>
    </source>
</evidence>
<dbReference type="SMART" id="SM00220">
    <property type="entry name" value="S_TKc"/>
    <property type="match status" value="1"/>
</dbReference>